<evidence type="ECO:0000313" key="1">
    <source>
        <dbReference type="EMBL" id="MBV2143540.1"/>
    </source>
</evidence>
<dbReference type="EMBL" id="JAHRVA010000003">
    <property type="protein sequence ID" value="MBV2143540.1"/>
    <property type="molecule type" value="Genomic_DNA"/>
</dbReference>
<name>A0A949PRG7_9HYPH</name>
<organism evidence="1 2">
    <name type="scientific">Falsochrobactrum tianjinense</name>
    <dbReference type="NCBI Taxonomy" id="2706015"/>
    <lineage>
        <taxon>Bacteria</taxon>
        <taxon>Pseudomonadati</taxon>
        <taxon>Pseudomonadota</taxon>
        <taxon>Alphaproteobacteria</taxon>
        <taxon>Hyphomicrobiales</taxon>
        <taxon>Brucellaceae</taxon>
        <taxon>Falsochrobactrum</taxon>
    </lineage>
</organism>
<reference evidence="1 2" key="1">
    <citation type="submission" date="2021-06" db="EMBL/GenBank/DDBJ databases">
        <title>Falsochrobactrum tianjin sp.nov., a new petroleum-degrading bacteria isolated from oily soils.</title>
        <authorList>
            <person name="Chen G."/>
            <person name="Chen H."/>
            <person name="Tian J."/>
            <person name="Qing J."/>
            <person name="Zhong L."/>
            <person name="Ma W."/>
            <person name="Song Y."/>
            <person name="Cui X."/>
            <person name="Yan B."/>
        </authorList>
    </citation>
    <scope>NUCLEOTIDE SEQUENCE [LARGE SCALE GENOMIC DNA]</scope>
    <source>
        <strain evidence="1 2">TDYN1</strain>
    </source>
</reference>
<protein>
    <submittedName>
        <fullName evidence="1">Uncharacterized protein</fullName>
    </submittedName>
</protein>
<dbReference type="AlphaFoldDB" id="A0A949PRG7"/>
<dbReference type="Proteomes" id="UP000752297">
    <property type="component" value="Unassembled WGS sequence"/>
</dbReference>
<comment type="caution">
    <text evidence="1">The sequence shown here is derived from an EMBL/GenBank/DDBJ whole genome shotgun (WGS) entry which is preliminary data.</text>
</comment>
<accession>A0A949PRG7</accession>
<dbReference type="RefSeq" id="WP_217677542.1">
    <property type="nucleotide sequence ID" value="NZ_JAHRVA010000003.1"/>
</dbReference>
<sequence>MNTSPAPSQWRILDMLPAIALLLTGLTALAYAMLLPKGETGQFGVLLQPWADASRVIELVSDSHAQILSFNKRTNIVVVYADRPDAIEALYRAGAWFVFEPAQLSSCFDLKVVGP</sequence>
<proteinExistence type="predicted"/>
<evidence type="ECO:0000313" key="2">
    <source>
        <dbReference type="Proteomes" id="UP000752297"/>
    </source>
</evidence>
<gene>
    <name evidence="1" type="ORF">KUG47_08520</name>
</gene>
<keyword evidence="2" id="KW-1185">Reference proteome</keyword>